<dbReference type="AlphaFoldDB" id="A0A6L5BBB3"/>
<comment type="subcellular location">
    <subcellularLocation>
        <location evidence="1">Membrane</location>
    </subcellularLocation>
</comment>
<evidence type="ECO:0000313" key="12">
    <source>
        <dbReference type="Proteomes" id="UP000593563"/>
    </source>
</evidence>
<keyword evidence="5" id="KW-0479">Metal-binding</keyword>
<evidence type="ECO:0000256" key="5">
    <source>
        <dbReference type="ARBA" id="ARBA00022723"/>
    </source>
</evidence>
<evidence type="ECO:0000256" key="6">
    <source>
        <dbReference type="ARBA" id="ARBA00022989"/>
    </source>
</evidence>
<gene>
    <name evidence="11" type="ORF">AG4045_028141</name>
</gene>
<dbReference type="EMBL" id="WRXP01000712">
    <property type="protein sequence ID" value="KAF1002633.1"/>
    <property type="molecule type" value="Genomic_DNA"/>
</dbReference>
<keyword evidence="4" id="KW-0812">Transmembrane</keyword>
<evidence type="ECO:0000256" key="10">
    <source>
        <dbReference type="ARBA" id="ARBA00023136"/>
    </source>
</evidence>
<dbReference type="PRINTS" id="PR00463">
    <property type="entry name" value="EP450I"/>
</dbReference>
<dbReference type="GO" id="GO:0016131">
    <property type="term" value="P:brassinosteroid metabolic process"/>
    <property type="evidence" value="ECO:0007669"/>
    <property type="project" value="TreeGrafter"/>
</dbReference>
<keyword evidence="9" id="KW-0503">Monooxygenase</keyword>
<evidence type="ECO:0000256" key="1">
    <source>
        <dbReference type="ARBA" id="ARBA00004370"/>
    </source>
</evidence>
<dbReference type="GO" id="GO:0010268">
    <property type="term" value="P:brassinosteroid homeostasis"/>
    <property type="evidence" value="ECO:0007669"/>
    <property type="project" value="TreeGrafter"/>
</dbReference>
<evidence type="ECO:0000256" key="9">
    <source>
        <dbReference type="ARBA" id="ARBA00023033"/>
    </source>
</evidence>
<evidence type="ECO:0008006" key="13">
    <source>
        <dbReference type="Google" id="ProtNLM"/>
    </source>
</evidence>
<dbReference type="GO" id="GO:0016020">
    <property type="term" value="C:membrane"/>
    <property type="evidence" value="ECO:0007669"/>
    <property type="project" value="UniProtKB-SubCell"/>
</dbReference>
<dbReference type="GO" id="GO:0020037">
    <property type="term" value="F:heme binding"/>
    <property type="evidence" value="ECO:0007669"/>
    <property type="project" value="InterPro"/>
</dbReference>
<dbReference type="Gene3D" id="1.10.630.10">
    <property type="entry name" value="Cytochrome P450"/>
    <property type="match status" value="1"/>
</dbReference>
<dbReference type="InterPro" id="IPR002401">
    <property type="entry name" value="Cyt_P450_E_grp-I"/>
</dbReference>
<evidence type="ECO:0000256" key="7">
    <source>
        <dbReference type="ARBA" id="ARBA00023002"/>
    </source>
</evidence>
<reference evidence="11" key="1">
    <citation type="submission" date="2020-01" db="EMBL/GenBank/DDBJ databases">
        <title>The Celery Genome Sequence Reveals Sequential Paleo-tetraploidization, Resistance Gene Elimination, Karyotype Evolution, and Functional Innovation in Apiales.</title>
        <authorList>
            <person name="Song X."/>
        </authorList>
    </citation>
    <scope>NUCLEOTIDE SEQUENCE</scope>
    <source>
        <tissue evidence="11">Leaf</tissue>
    </source>
</reference>
<comment type="similarity">
    <text evidence="2">Belongs to the cytochrome P450 family.</text>
</comment>
<keyword evidence="10" id="KW-0472">Membrane</keyword>
<keyword evidence="7" id="KW-0560">Oxidoreductase</keyword>
<dbReference type="InterPro" id="IPR050665">
    <property type="entry name" value="Cytochrome_P450_Monooxygen"/>
</dbReference>
<dbReference type="PANTHER" id="PTHR24282">
    <property type="entry name" value="CYTOCHROME P450 FAMILY MEMBER"/>
    <property type="match status" value="1"/>
</dbReference>
<evidence type="ECO:0000313" key="11">
    <source>
        <dbReference type="EMBL" id="KAF1002633.1"/>
    </source>
</evidence>
<keyword evidence="6" id="KW-1133">Transmembrane helix</keyword>
<accession>A0A6L5BBB3</accession>
<keyword evidence="12" id="KW-1185">Reference proteome</keyword>
<protein>
    <recommendedName>
        <fullName evidence="13">Cytochrome P450</fullName>
    </recommendedName>
</protein>
<evidence type="ECO:0000256" key="8">
    <source>
        <dbReference type="ARBA" id="ARBA00023004"/>
    </source>
</evidence>
<organism evidence="11 12">
    <name type="scientific">Apium graveolens</name>
    <name type="common">Celery</name>
    <dbReference type="NCBI Taxonomy" id="4045"/>
    <lineage>
        <taxon>Eukaryota</taxon>
        <taxon>Viridiplantae</taxon>
        <taxon>Streptophyta</taxon>
        <taxon>Embryophyta</taxon>
        <taxon>Tracheophyta</taxon>
        <taxon>Spermatophyta</taxon>
        <taxon>Magnoliopsida</taxon>
        <taxon>eudicotyledons</taxon>
        <taxon>Gunneridae</taxon>
        <taxon>Pentapetalae</taxon>
        <taxon>asterids</taxon>
        <taxon>campanulids</taxon>
        <taxon>Apiales</taxon>
        <taxon>Apiaceae</taxon>
        <taxon>Apioideae</taxon>
        <taxon>apioid superclade</taxon>
        <taxon>Apieae</taxon>
        <taxon>Apium</taxon>
    </lineage>
</organism>
<evidence type="ECO:0000256" key="3">
    <source>
        <dbReference type="ARBA" id="ARBA00022617"/>
    </source>
</evidence>
<dbReference type="InterPro" id="IPR036396">
    <property type="entry name" value="Cyt_P450_sf"/>
</dbReference>
<keyword evidence="8" id="KW-0408">Iron</keyword>
<dbReference type="InterPro" id="IPR001128">
    <property type="entry name" value="Cyt_P450"/>
</dbReference>
<dbReference type="Proteomes" id="UP000593563">
    <property type="component" value="Unassembled WGS sequence"/>
</dbReference>
<name>A0A6L5BBB3_APIGR</name>
<dbReference type="GO" id="GO:0016705">
    <property type="term" value="F:oxidoreductase activity, acting on paired donors, with incorporation or reduction of molecular oxygen"/>
    <property type="evidence" value="ECO:0007669"/>
    <property type="project" value="InterPro"/>
</dbReference>
<sequence length="321" mass="36605">MIEQHFSKQGIRGPPYQFLLGNAMEIGSLMINASSMAFPPFSHNILPRVLSFYHHWKKIYGATFLVWFGSTGRLTVADPELIREIFCSKSELYEKIQAHRLIKQLLIPAVSSSVMEMSENWLPELSKSVEVEIEVSKWYQALTGKIVTRTTFGSSYKEGTAIFKLQAQQTVLASQALQRVFIPGYRFLPTKRNMKSWKLEKKIKESLVEVIQSRRANWEDEMLENGPRDLLGLMIRASIKEEKESYSPASSPITVHDIVEECKSFLFAGEQTTSNLLTWTTILLAMHPQWQVMARDEVLEVCGSRDPPTQDNVSKLKLVSS</sequence>
<dbReference type="Pfam" id="PF00067">
    <property type="entry name" value="p450"/>
    <property type="match status" value="1"/>
</dbReference>
<dbReference type="GO" id="GO:0004497">
    <property type="term" value="F:monooxygenase activity"/>
    <property type="evidence" value="ECO:0007669"/>
    <property type="project" value="UniProtKB-KW"/>
</dbReference>
<comment type="caution">
    <text evidence="11">The sequence shown here is derived from an EMBL/GenBank/DDBJ whole genome shotgun (WGS) entry which is preliminary data.</text>
</comment>
<dbReference type="PANTHER" id="PTHR24282:SF224">
    <property type="entry name" value="CYTOCHROME P450 734A1"/>
    <property type="match status" value="1"/>
</dbReference>
<evidence type="ECO:0000256" key="2">
    <source>
        <dbReference type="ARBA" id="ARBA00010617"/>
    </source>
</evidence>
<proteinExistence type="inferred from homology"/>
<keyword evidence="3" id="KW-0349">Heme</keyword>
<evidence type="ECO:0000256" key="4">
    <source>
        <dbReference type="ARBA" id="ARBA00022692"/>
    </source>
</evidence>
<dbReference type="SUPFAM" id="SSF48264">
    <property type="entry name" value="Cytochrome P450"/>
    <property type="match status" value="1"/>
</dbReference>
<dbReference type="GO" id="GO:0005506">
    <property type="term" value="F:iron ion binding"/>
    <property type="evidence" value="ECO:0007669"/>
    <property type="project" value="InterPro"/>
</dbReference>